<dbReference type="CDD" id="cd02440">
    <property type="entry name" value="AdoMet_MTases"/>
    <property type="match status" value="1"/>
</dbReference>
<dbReference type="GO" id="GO:0032259">
    <property type="term" value="P:methylation"/>
    <property type="evidence" value="ECO:0007669"/>
    <property type="project" value="UniProtKB-KW"/>
</dbReference>
<gene>
    <name evidence="5" type="ORF">LMG28138_05674</name>
</gene>
<dbReference type="InterPro" id="IPR013216">
    <property type="entry name" value="Methyltransf_11"/>
</dbReference>
<feature type="domain" description="Polyketide synthase-like methyltransferase" evidence="4">
    <location>
        <begin position="47"/>
        <end position="271"/>
    </location>
</feature>
<dbReference type="SUPFAM" id="SSF53335">
    <property type="entry name" value="S-adenosyl-L-methionine-dependent methyltransferases"/>
    <property type="match status" value="1"/>
</dbReference>
<dbReference type="RefSeq" id="WP_175108198.1">
    <property type="nucleotide sequence ID" value="NZ_CADIKM010000072.1"/>
</dbReference>
<dbReference type="EMBL" id="CADIKM010000072">
    <property type="protein sequence ID" value="CAB3805480.1"/>
    <property type="molecule type" value="Genomic_DNA"/>
</dbReference>
<dbReference type="PANTHER" id="PTHR44068">
    <property type="entry name" value="ZGC:194242"/>
    <property type="match status" value="1"/>
</dbReference>
<keyword evidence="6" id="KW-1185">Reference proteome</keyword>
<accession>A0A6S7BM93</accession>
<proteinExistence type="predicted"/>
<dbReference type="InterPro" id="IPR050447">
    <property type="entry name" value="Erg6_SMT_methyltransf"/>
</dbReference>
<evidence type="ECO:0000313" key="5">
    <source>
        <dbReference type="EMBL" id="CAB3805480.1"/>
    </source>
</evidence>
<dbReference type="PANTHER" id="PTHR44068:SF11">
    <property type="entry name" value="GERANYL DIPHOSPHATE 2-C-METHYLTRANSFERASE"/>
    <property type="match status" value="1"/>
</dbReference>
<dbReference type="AlphaFoldDB" id="A0A6S7BM93"/>
<dbReference type="Pfam" id="PF08241">
    <property type="entry name" value="Methyltransf_11"/>
    <property type="match status" value="1"/>
</dbReference>
<evidence type="ECO:0000256" key="2">
    <source>
        <dbReference type="ARBA" id="ARBA00022679"/>
    </source>
</evidence>
<evidence type="ECO:0000313" key="6">
    <source>
        <dbReference type="Proteomes" id="UP000494115"/>
    </source>
</evidence>
<dbReference type="GO" id="GO:0008757">
    <property type="term" value="F:S-adenosylmethionine-dependent methyltransferase activity"/>
    <property type="evidence" value="ECO:0007669"/>
    <property type="project" value="InterPro"/>
</dbReference>
<dbReference type="InterPro" id="IPR029063">
    <property type="entry name" value="SAM-dependent_MTases_sf"/>
</dbReference>
<name>A0A6S7BM93_9BURK</name>
<evidence type="ECO:0000256" key="3">
    <source>
        <dbReference type="ARBA" id="ARBA00022691"/>
    </source>
</evidence>
<evidence type="ECO:0000256" key="1">
    <source>
        <dbReference type="ARBA" id="ARBA00022603"/>
    </source>
</evidence>
<dbReference type="SMART" id="SM00828">
    <property type="entry name" value="PKS_MT"/>
    <property type="match status" value="1"/>
</dbReference>
<reference evidence="5 6" key="1">
    <citation type="submission" date="2020-04" db="EMBL/GenBank/DDBJ databases">
        <authorList>
            <person name="De Canck E."/>
        </authorList>
    </citation>
    <scope>NUCLEOTIDE SEQUENCE [LARGE SCALE GENOMIC DNA]</scope>
    <source>
        <strain evidence="5 6">LMG 28138</strain>
    </source>
</reference>
<evidence type="ECO:0000259" key="4">
    <source>
        <dbReference type="SMART" id="SM00828"/>
    </source>
</evidence>
<keyword evidence="1 5" id="KW-0489">Methyltransferase</keyword>
<organism evidence="5 6">
    <name type="scientific">Pararobbsia alpina</name>
    <dbReference type="NCBI Taxonomy" id="621374"/>
    <lineage>
        <taxon>Bacteria</taxon>
        <taxon>Pseudomonadati</taxon>
        <taxon>Pseudomonadota</taxon>
        <taxon>Betaproteobacteria</taxon>
        <taxon>Burkholderiales</taxon>
        <taxon>Burkholderiaceae</taxon>
        <taxon>Pararobbsia</taxon>
    </lineage>
</organism>
<dbReference type="EC" id="2.1.1.315" evidence="5"/>
<keyword evidence="2 5" id="KW-0808">Transferase</keyword>
<dbReference type="Proteomes" id="UP000494115">
    <property type="component" value="Unassembled WGS sequence"/>
</dbReference>
<dbReference type="Gene3D" id="3.40.50.150">
    <property type="entry name" value="Vaccinia Virus protein VP39"/>
    <property type="match status" value="1"/>
</dbReference>
<protein>
    <submittedName>
        <fullName evidence="5">27-O-demethylrifamycin SV methyltransferase</fullName>
        <ecNumber evidence="5">2.1.1.315</ecNumber>
    </submittedName>
</protein>
<dbReference type="InterPro" id="IPR020803">
    <property type="entry name" value="MeTfrase_dom"/>
</dbReference>
<keyword evidence="3" id="KW-0949">S-adenosyl-L-methionine</keyword>
<sequence length="273" mass="29663">MTASEHSPAKGYDPVYAVFDSPLMRELRKEAYGEDVGQHSWVTADELRSDVPRLSLATSSRLLDVGCGPCGPLVFMVKSTGCMGTGLDVSASAIDSGRARASAAGVQDRVALLEGDVNFPTPLVDSSFDAVISLDVVVHLRDRQMFFDEMARLLVPGGRLLLTDAGVITGPISNEEVERRSSNGYTQFVPPGVNESLLEAAGFRLIEQEDRTNSVLFNAMGRLRALLAHRLEVEAVDGKAGYGRQQRYIETVVALSERRALSRIMYLAELAEV</sequence>